<reference evidence="1" key="1">
    <citation type="journal article" date="2018" name="PLoS Negl. Trop. Dis.">
        <title>An insight into the salivary gland and fat body transcriptome of Panstrongylus lignarius (Hemiptera: Heteroptera), the main vector of Chagas disease in Peru.</title>
        <authorList>
            <person name="Nevoa J.C."/>
            <person name="Mendes M.T."/>
            <person name="da Silva M.V."/>
            <person name="Soares S.C."/>
            <person name="Oliveira C.J.F."/>
            <person name="Ribeiro J.M.C."/>
        </authorList>
    </citation>
    <scope>NUCLEOTIDE SEQUENCE</scope>
</reference>
<proteinExistence type="predicted"/>
<accession>A0A224XYD8</accession>
<dbReference type="AlphaFoldDB" id="A0A224XYD8"/>
<name>A0A224XYD8_9HEMI</name>
<protein>
    <submittedName>
        <fullName evidence="1">Putative secreted protein</fullName>
    </submittedName>
</protein>
<sequence length="67" mass="7375">MQAFLAAITLGSFIYVDLLNGLYIFIVNLAPSFLTSCHPLFSNTASSILWTSFLNSCSRNSSRLVLI</sequence>
<evidence type="ECO:0000313" key="1">
    <source>
        <dbReference type="EMBL" id="JAW16384.1"/>
    </source>
</evidence>
<dbReference type="EMBL" id="GFTR01000042">
    <property type="protein sequence ID" value="JAW16384.1"/>
    <property type="molecule type" value="Transcribed_RNA"/>
</dbReference>
<organism evidence="1">
    <name type="scientific">Panstrongylus lignarius</name>
    <dbReference type="NCBI Taxonomy" id="156445"/>
    <lineage>
        <taxon>Eukaryota</taxon>
        <taxon>Metazoa</taxon>
        <taxon>Ecdysozoa</taxon>
        <taxon>Arthropoda</taxon>
        <taxon>Hexapoda</taxon>
        <taxon>Insecta</taxon>
        <taxon>Pterygota</taxon>
        <taxon>Neoptera</taxon>
        <taxon>Paraneoptera</taxon>
        <taxon>Hemiptera</taxon>
        <taxon>Heteroptera</taxon>
        <taxon>Panheteroptera</taxon>
        <taxon>Cimicomorpha</taxon>
        <taxon>Reduviidae</taxon>
        <taxon>Triatominae</taxon>
        <taxon>Panstrongylus</taxon>
    </lineage>
</organism>